<dbReference type="InterPro" id="IPR013324">
    <property type="entry name" value="RNA_pol_sigma_r3/r4-like"/>
</dbReference>
<proteinExistence type="predicted"/>
<gene>
    <name evidence="1" type="ORF">C683_0983</name>
</gene>
<comment type="caution">
    <text evidence="1">The sequence shown here is derived from an EMBL/GenBank/DDBJ whole genome shotgun (WGS) entry which is preliminary data.</text>
</comment>
<protein>
    <recommendedName>
        <fullName evidence="3">Sigma-70 family RNA polymerase sigma factor</fullName>
    </recommendedName>
</protein>
<sequence>MDNEEWIRLSRQALYQAHIYRHNCNYEDYQQIALEEGWKVIQKKPDAKKSYLLQAMVWRIQDEKYRTQRRSREIATAVEEQNQPTTTFSEEEELFWNLLYYEVQAKLTQIEWIILHHYFHYGETLQEIAGHSPYTLCQLHYWKKKCLFHLQEFYQKEKVGD</sequence>
<keyword evidence="2" id="KW-1185">Reference proteome</keyword>
<organism evidence="1 2">
    <name type="scientific">Catellicoccus marimammalium M35/04/3</name>
    <dbReference type="NCBI Taxonomy" id="1234409"/>
    <lineage>
        <taxon>Bacteria</taxon>
        <taxon>Bacillati</taxon>
        <taxon>Bacillota</taxon>
        <taxon>Bacilli</taxon>
        <taxon>Lactobacillales</taxon>
        <taxon>Enterococcaceae</taxon>
        <taxon>Catellicoccus</taxon>
    </lineage>
</organism>
<dbReference type="EMBL" id="AMYT01000021">
    <property type="protein sequence ID" value="EKU26987.1"/>
    <property type="molecule type" value="Genomic_DNA"/>
</dbReference>
<accession>K8ZAE4</accession>
<name>K8ZAE4_9ENTE</name>
<dbReference type="RefSeq" id="WP_009491542.1">
    <property type="nucleotide sequence ID" value="NZ_AMYT01000021.1"/>
</dbReference>
<evidence type="ECO:0000313" key="1">
    <source>
        <dbReference type="EMBL" id="EKU26987.1"/>
    </source>
</evidence>
<evidence type="ECO:0000313" key="2">
    <source>
        <dbReference type="Proteomes" id="UP000016057"/>
    </source>
</evidence>
<dbReference type="OrthoDB" id="2184014at2"/>
<dbReference type="Proteomes" id="UP000016057">
    <property type="component" value="Unassembled WGS sequence"/>
</dbReference>
<reference evidence="1 2" key="1">
    <citation type="journal article" date="2013" name="Genome Announc.">
        <title>Draft Genome Sequence of Catellicoccus marimammalium, a Novel Species Commonly Found in Gull Feces.</title>
        <authorList>
            <person name="Weigand M.R."/>
            <person name="Ryu H."/>
            <person name="Bozcek L."/>
            <person name="Konstantinidis K.T."/>
            <person name="Santo Domingo J.W."/>
        </authorList>
    </citation>
    <scope>NUCLEOTIDE SEQUENCE [LARGE SCALE GENOMIC DNA]</scope>
    <source>
        <strain evidence="1 2">M35/04/3</strain>
    </source>
</reference>
<dbReference type="SUPFAM" id="SSF88659">
    <property type="entry name" value="Sigma3 and sigma4 domains of RNA polymerase sigma factors"/>
    <property type="match status" value="1"/>
</dbReference>
<evidence type="ECO:0008006" key="3">
    <source>
        <dbReference type="Google" id="ProtNLM"/>
    </source>
</evidence>
<dbReference type="AlphaFoldDB" id="K8ZAE4"/>